<feature type="transmembrane region" description="Helical" evidence="1">
    <location>
        <begin position="45"/>
        <end position="64"/>
    </location>
</feature>
<dbReference type="RefSeq" id="WP_014080570.1">
    <property type="nucleotide sequence ID" value="NZ_CP117966.1"/>
</dbReference>
<keyword evidence="1" id="KW-0812">Transmembrane</keyword>
<reference evidence="2 3" key="1">
    <citation type="submission" date="2018-08" db="EMBL/GenBank/DDBJ databases">
        <title>A genome reference for cultivated species of the human gut microbiota.</title>
        <authorList>
            <person name="Zou Y."/>
            <person name="Xue W."/>
            <person name="Luo G."/>
        </authorList>
    </citation>
    <scope>NUCLEOTIDE SEQUENCE [LARGE SCALE GENOMIC DNA]</scope>
    <source>
        <strain evidence="2 3">AF22-12AC</strain>
    </source>
</reference>
<dbReference type="AlphaFoldDB" id="A0A395VAE4"/>
<keyword evidence="1" id="KW-1133">Transmembrane helix</keyword>
<organism evidence="2 3">
    <name type="scientific">Roseburia hominis</name>
    <dbReference type="NCBI Taxonomy" id="301301"/>
    <lineage>
        <taxon>Bacteria</taxon>
        <taxon>Bacillati</taxon>
        <taxon>Bacillota</taxon>
        <taxon>Clostridia</taxon>
        <taxon>Lachnospirales</taxon>
        <taxon>Lachnospiraceae</taxon>
        <taxon>Roseburia</taxon>
    </lineage>
</organism>
<evidence type="ECO:0000313" key="3">
    <source>
        <dbReference type="Proteomes" id="UP000266172"/>
    </source>
</evidence>
<feature type="transmembrane region" description="Helical" evidence="1">
    <location>
        <begin position="76"/>
        <end position="94"/>
    </location>
</feature>
<accession>A0A395VAE4</accession>
<keyword evidence="1" id="KW-0472">Membrane</keyword>
<protein>
    <submittedName>
        <fullName evidence="2">Uncharacterized protein</fullName>
    </submittedName>
</protein>
<comment type="caution">
    <text evidence="2">The sequence shown here is derived from an EMBL/GenBank/DDBJ whole genome shotgun (WGS) entry which is preliminary data.</text>
</comment>
<evidence type="ECO:0000256" key="1">
    <source>
        <dbReference type="SAM" id="Phobius"/>
    </source>
</evidence>
<feature type="transmembrane region" description="Helical" evidence="1">
    <location>
        <begin position="106"/>
        <end position="124"/>
    </location>
</feature>
<proteinExistence type="predicted"/>
<dbReference type="Proteomes" id="UP000266172">
    <property type="component" value="Unassembled WGS sequence"/>
</dbReference>
<evidence type="ECO:0000313" key="2">
    <source>
        <dbReference type="EMBL" id="RGS41391.1"/>
    </source>
</evidence>
<gene>
    <name evidence="2" type="ORF">DWX93_07010</name>
</gene>
<name>A0A395VAE4_9FIRM</name>
<dbReference type="GeneID" id="93724187"/>
<dbReference type="EMBL" id="QRVL01000003">
    <property type="protein sequence ID" value="RGS41391.1"/>
    <property type="molecule type" value="Genomic_DNA"/>
</dbReference>
<sequence>MIQQGIAYMAEIFEMYFQNVGYIILVCAVILLLLTRYRKKEVTHLLFVCGIILILFLNPVVIYLVCSLKGAVTGRYVRIFWLFPFTIGIAYVGAQLLDKRKLWVRAIMIAAIVVILWGTGGPVLKKYIAPSNYYKIDSEIIEIADKIETYEDAPYALATVYVSTNIRQYDANIRLVFGRENINPEVQDLYDMLYSTAAGYFSYDELYYIGIRSAEIGVNTIVLAKHQVQCTALETLGYERVDETEEYYIFDKRQM</sequence>
<feature type="transmembrane region" description="Helical" evidence="1">
    <location>
        <begin position="15"/>
        <end position="33"/>
    </location>
</feature>